<name>S9RRX7_9RHOB</name>
<reference evidence="5" key="1">
    <citation type="journal article" date="2014" name="Stand. Genomic Sci.">
        <title>Genome sequence of the exopolysaccharide-producing Salipiger mucosus type strain (DSM 16094(T)), a moderately halophilic member of the Roseobacter clade.</title>
        <authorList>
            <person name="Riedel T."/>
            <person name="Spring S."/>
            <person name="Fiebig A."/>
            <person name="Petersen J."/>
            <person name="Kyrpides N.C."/>
            <person name="Goker M."/>
            <person name="Klenk H.P."/>
        </authorList>
    </citation>
    <scope>NUCLEOTIDE SEQUENCE [LARGE SCALE GENOMIC DNA]</scope>
    <source>
        <strain evidence="5">DSM 16094</strain>
    </source>
</reference>
<evidence type="ECO:0000313" key="4">
    <source>
        <dbReference type="EMBL" id="EPX76714.1"/>
    </source>
</evidence>
<comment type="caution">
    <text evidence="4">The sequence shown here is derived from an EMBL/GenBank/DDBJ whole genome shotgun (WGS) entry which is preliminary data.</text>
</comment>
<keyword evidence="5" id="KW-1185">Reference proteome</keyword>
<feature type="region of interest" description="Disordered" evidence="1">
    <location>
        <begin position="234"/>
        <end position="280"/>
    </location>
</feature>
<dbReference type="Gene3D" id="3.40.50.11550">
    <property type="match status" value="2"/>
</dbReference>
<feature type="domain" description="Haem-binding uptake Tiki superfamily ChaN" evidence="3">
    <location>
        <begin position="26"/>
        <end position="218"/>
    </location>
</feature>
<evidence type="ECO:0000256" key="2">
    <source>
        <dbReference type="SAM" id="SignalP"/>
    </source>
</evidence>
<dbReference type="eggNOG" id="COG3016">
    <property type="taxonomic scope" value="Bacteria"/>
</dbReference>
<dbReference type="CDD" id="cd14727">
    <property type="entry name" value="ChanN-like"/>
    <property type="match status" value="1"/>
</dbReference>
<dbReference type="SUPFAM" id="SSF159501">
    <property type="entry name" value="EreA/ChaN-like"/>
    <property type="match status" value="1"/>
</dbReference>
<keyword evidence="2" id="KW-0732">Signal</keyword>
<accession>S9RRX7</accession>
<dbReference type="RefSeq" id="WP_020042998.1">
    <property type="nucleotide sequence ID" value="NZ_KE557282.1"/>
</dbReference>
<protein>
    <submittedName>
        <fullName evidence="4">Lipoprotein, putative</fullName>
    </submittedName>
</protein>
<organism evidence="4 5">
    <name type="scientific">Salipiger mucosus DSM 16094</name>
    <dbReference type="NCBI Taxonomy" id="1123237"/>
    <lineage>
        <taxon>Bacteria</taxon>
        <taxon>Pseudomonadati</taxon>
        <taxon>Pseudomonadota</taxon>
        <taxon>Alphaproteobacteria</taxon>
        <taxon>Rhodobacterales</taxon>
        <taxon>Roseobacteraceae</taxon>
        <taxon>Salipiger</taxon>
    </lineage>
</organism>
<gene>
    <name evidence="4" type="ORF">Salmuc_04109</name>
</gene>
<dbReference type="STRING" id="1123237.Salmuc_04109"/>
<sequence>MMRVSLILALGLSAAPLAAQQNDDPLAGAEVVFLGEQHDNPGHHARQAEIVERLQPAAVVYEMLTAEQAAEVTPELISDAEAMAETLNWAESGWPDFEMYHPIFAAAPEAAVYGAQVPRDEARGLSDTGLARAFGEGAGFYGLDEDLPPEMQAAREELQMAAHCDALPAEVVPQMVDIQRLRDARLAETALLALTEHGTPVVVITGNGHARKDWGAPALIDMAAPEVSVASLGQAETGSGAPDGGFDMVEESEPVERDDPCAAFEQAPGTDDETAETPGN</sequence>
<dbReference type="EMBL" id="APVH01000045">
    <property type="protein sequence ID" value="EPX76714.1"/>
    <property type="molecule type" value="Genomic_DNA"/>
</dbReference>
<dbReference type="AlphaFoldDB" id="S9RRX7"/>
<keyword evidence="4" id="KW-0449">Lipoprotein</keyword>
<evidence type="ECO:0000259" key="3">
    <source>
        <dbReference type="Pfam" id="PF04187"/>
    </source>
</evidence>
<dbReference type="InterPro" id="IPR007314">
    <property type="entry name" value="Cofac_haem-bd_dom"/>
</dbReference>
<feature type="chain" id="PRO_5004568818" evidence="2">
    <location>
        <begin position="20"/>
        <end position="280"/>
    </location>
</feature>
<dbReference type="Proteomes" id="UP000015347">
    <property type="component" value="Unassembled WGS sequence"/>
</dbReference>
<dbReference type="HOGENOM" id="CLU_062196_0_0_5"/>
<dbReference type="OrthoDB" id="9795827at2"/>
<evidence type="ECO:0000256" key="1">
    <source>
        <dbReference type="SAM" id="MobiDB-lite"/>
    </source>
</evidence>
<dbReference type="Pfam" id="PF04187">
    <property type="entry name" value="Cofac_haem_bdg"/>
    <property type="match status" value="1"/>
</dbReference>
<proteinExistence type="predicted"/>
<evidence type="ECO:0000313" key="5">
    <source>
        <dbReference type="Proteomes" id="UP000015347"/>
    </source>
</evidence>
<feature type="compositionally biased region" description="Acidic residues" evidence="1">
    <location>
        <begin position="270"/>
        <end position="280"/>
    </location>
</feature>
<feature type="signal peptide" evidence="2">
    <location>
        <begin position="1"/>
        <end position="19"/>
    </location>
</feature>